<proteinExistence type="predicted"/>
<reference evidence="5 6" key="1">
    <citation type="submission" date="2017-09" db="EMBL/GenBank/DDBJ databases">
        <title>Mdr eskape-Ghana.</title>
        <authorList>
            <person name="Agyepong N."/>
            <person name="Janice J."/>
            <person name="Samuelsen O."/>
            <person name="Owusu-Ofori A."/>
            <person name="Sundsfjord A."/>
            <person name="Essack S."/>
            <person name="Pedersen T."/>
        </authorList>
    </citation>
    <scope>NUCLEOTIDE SEQUENCE [LARGE SCALE GENOMIC DNA]</scope>
    <source>
        <strain evidence="5 6">46</strain>
    </source>
</reference>
<dbReference type="GO" id="GO:0046872">
    <property type="term" value="F:metal ion binding"/>
    <property type="evidence" value="ECO:0007669"/>
    <property type="project" value="UniProtKB-KW"/>
</dbReference>
<keyword evidence="3" id="KW-0408">Iron</keyword>
<evidence type="ECO:0000313" key="5">
    <source>
        <dbReference type="EMBL" id="PCM59446.1"/>
    </source>
</evidence>
<dbReference type="PROSITE" id="PS51296">
    <property type="entry name" value="RIESKE"/>
    <property type="match status" value="1"/>
</dbReference>
<protein>
    <submittedName>
        <fullName evidence="5">(2Fe-2S)-binding protein</fullName>
    </submittedName>
</protein>
<organism evidence="5 6">
    <name type="scientific">Klebsiella quasipneumoniae</name>
    <dbReference type="NCBI Taxonomy" id="1463165"/>
    <lineage>
        <taxon>Bacteria</taxon>
        <taxon>Pseudomonadati</taxon>
        <taxon>Pseudomonadota</taxon>
        <taxon>Gammaproteobacteria</taxon>
        <taxon>Enterobacterales</taxon>
        <taxon>Enterobacteriaceae</taxon>
        <taxon>Klebsiella/Raoultella group</taxon>
        <taxon>Klebsiella</taxon>
        <taxon>Klebsiella pneumoniae complex</taxon>
    </lineage>
</organism>
<dbReference type="AlphaFoldDB" id="A0A2A5MEX7"/>
<evidence type="ECO:0000256" key="1">
    <source>
        <dbReference type="ARBA" id="ARBA00022714"/>
    </source>
</evidence>
<dbReference type="Gene3D" id="2.102.10.10">
    <property type="entry name" value="Rieske [2Fe-2S] iron-sulphur domain"/>
    <property type="match status" value="1"/>
</dbReference>
<evidence type="ECO:0000256" key="2">
    <source>
        <dbReference type="ARBA" id="ARBA00022723"/>
    </source>
</evidence>
<dbReference type="Proteomes" id="UP000217648">
    <property type="component" value="Unassembled WGS sequence"/>
</dbReference>
<dbReference type="PROSITE" id="PS51257">
    <property type="entry name" value="PROKAR_LIPOPROTEIN"/>
    <property type="match status" value="1"/>
</dbReference>
<evidence type="ECO:0000313" key="6">
    <source>
        <dbReference type="Proteomes" id="UP000217648"/>
    </source>
</evidence>
<keyword evidence="4" id="KW-0411">Iron-sulfur</keyword>
<dbReference type="PANTHER" id="PTHR40261:SF1">
    <property type="entry name" value="RIESKE DOMAIN-CONTAINING PROTEIN"/>
    <property type="match status" value="1"/>
</dbReference>
<gene>
    <name evidence="5" type="ORF">CP911_22210</name>
</gene>
<dbReference type="PANTHER" id="PTHR40261">
    <property type="match status" value="1"/>
</dbReference>
<accession>A0A2A5MEX7</accession>
<evidence type="ECO:0000256" key="4">
    <source>
        <dbReference type="ARBA" id="ARBA00023014"/>
    </source>
</evidence>
<sequence length="119" mass="12942">MVRLCRADSLAEGQARGFDPTGSGQATVIACRYQGTLYLWRNRCPHLDTPMNWRQDAFLNARGDRLVCFAHGAIFMPDSGLCVQGACAGQRLSPLAGDVDADGWLCLLEEAGHETGNTR</sequence>
<keyword evidence="2" id="KW-0479">Metal-binding</keyword>
<dbReference type="EMBL" id="NXHG01000016">
    <property type="protein sequence ID" value="PCM59446.1"/>
    <property type="molecule type" value="Genomic_DNA"/>
</dbReference>
<dbReference type="SUPFAM" id="SSF50022">
    <property type="entry name" value="ISP domain"/>
    <property type="match status" value="1"/>
</dbReference>
<dbReference type="InterPro" id="IPR036922">
    <property type="entry name" value="Rieske_2Fe-2S_sf"/>
</dbReference>
<comment type="caution">
    <text evidence="5">The sequence shown here is derived from an EMBL/GenBank/DDBJ whole genome shotgun (WGS) entry which is preliminary data.</text>
</comment>
<keyword evidence="1" id="KW-0001">2Fe-2S</keyword>
<dbReference type="Pfam" id="PF00355">
    <property type="entry name" value="Rieske"/>
    <property type="match status" value="1"/>
</dbReference>
<dbReference type="GO" id="GO:0051537">
    <property type="term" value="F:2 iron, 2 sulfur cluster binding"/>
    <property type="evidence" value="ECO:0007669"/>
    <property type="project" value="UniProtKB-KW"/>
</dbReference>
<name>A0A2A5MEX7_9ENTR</name>
<dbReference type="InterPro" id="IPR017941">
    <property type="entry name" value="Rieske_2Fe-2S"/>
</dbReference>
<dbReference type="RefSeq" id="WP_057213229.1">
    <property type="nucleotide sequence ID" value="NZ_AP022112.1"/>
</dbReference>
<evidence type="ECO:0000256" key="3">
    <source>
        <dbReference type="ARBA" id="ARBA00023004"/>
    </source>
</evidence>